<dbReference type="InterPro" id="IPR019004">
    <property type="entry name" value="YqeY/Aim41"/>
</dbReference>
<dbReference type="InterPro" id="IPR023168">
    <property type="entry name" value="GatB_Yqey_C_2"/>
</dbReference>
<dbReference type="SUPFAM" id="SSF89095">
    <property type="entry name" value="GatB/YqeY motif"/>
    <property type="match status" value="1"/>
</dbReference>
<dbReference type="GO" id="GO:0016884">
    <property type="term" value="F:carbon-nitrogen ligase activity, with glutamine as amido-N-donor"/>
    <property type="evidence" value="ECO:0007669"/>
    <property type="project" value="InterPro"/>
</dbReference>
<reference evidence="1 2" key="1">
    <citation type="journal article" date="2016" name="Nat. Commun.">
        <title>Thousands of microbial genomes shed light on interconnected biogeochemical processes in an aquifer system.</title>
        <authorList>
            <person name="Anantharaman K."/>
            <person name="Brown C.T."/>
            <person name="Hug L.A."/>
            <person name="Sharon I."/>
            <person name="Castelle C.J."/>
            <person name="Probst A.J."/>
            <person name="Thomas B.C."/>
            <person name="Singh A."/>
            <person name="Wilkins M.J."/>
            <person name="Karaoz U."/>
            <person name="Brodie E.L."/>
            <person name="Williams K.H."/>
            <person name="Hubbard S.S."/>
            <person name="Banfield J.F."/>
        </authorList>
    </citation>
    <scope>NUCLEOTIDE SEQUENCE [LARGE SCALE GENOMIC DNA]</scope>
</reference>
<dbReference type="Gene3D" id="1.10.10.410">
    <property type="match status" value="1"/>
</dbReference>
<dbReference type="PANTHER" id="PTHR28055">
    <property type="entry name" value="ALTERED INHERITANCE OF MITOCHONDRIA PROTEIN 41, MITOCHONDRIAL"/>
    <property type="match status" value="1"/>
</dbReference>
<dbReference type="Gene3D" id="1.10.1510.10">
    <property type="entry name" value="Uncharacterised protein YqeY/AIM41 PF09424, N-terminal domain"/>
    <property type="match status" value="1"/>
</dbReference>
<protein>
    <recommendedName>
        <fullName evidence="3">Aspartyl-tRNA amidotransferase</fullName>
    </recommendedName>
</protein>
<accession>A0A1F6MQ91</accession>
<name>A0A1F6MQ91_9BACT</name>
<comment type="caution">
    <text evidence="1">The sequence shown here is derived from an EMBL/GenBank/DDBJ whole genome shotgun (WGS) entry which is preliminary data.</text>
</comment>
<sequence>MSLQDDIFLAQQEAMKKGDKEALSILRMANAAIKNAQIEKMGALTDEDVRGVIRRQVKQLQDALLDFERGGRADLVEKSNAEIALLSSYLPAQMSAEDVRAKVEEILETLGPKETLDAGKAMGVVMKELKGKADGNVVREIVNQMLHAKT</sequence>
<dbReference type="Proteomes" id="UP000177457">
    <property type="component" value="Unassembled WGS sequence"/>
</dbReference>
<dbReference type="STRING" id="1798683.A3C90_02290"/>
<evidence type="ECO:0000313" key="2">
    <source>
        <dbReference type="Proteomes" id="UP000177457"/>
    </source>
</evidence>
<dbReference type="InterPro" id="IPR042184">
    <property type="entry name" value="YqeY/Aim41_N"/>
</dbReference>
<organism evidence="1 2">
    <name type="scientific">Candidatus Magasanikbacteria bacterium RIFCSPHIGHO2_02_FULL_51_14</name>
    <dbReference type="NCBI Taxonomy" id="1798683"/>
    <lineage>
        <taxon>Bacteria</taxon>
        <taxon>Candidatus Magasanikiibacteriota</taxon>
    </lineage>
</organism>
<evidence type="ECO:0000313" key="1">
    <source>
        <dbReference type="EMBL" id="OGH73792.1"/>
    </source>
</evidence>
<dbReference type="PANTHER" id="PTHR28055:SF1">
    <property type="entry name" value="ALTERED INHERITANCE OF MITOCHONDRIA PROTEIN 41, MITOCHONDRIAL"/>
    <property type="match status" value="1"/>
</dbReference>
<gene>
    <name evidence="1" type="ORF">A3C90_02290</name>
</gene>
<dbReference type="EMBL" id="MFQE01000015">
    <property type="protein sequence ID" value="OGH73792.1"/>
    <property type="molecule type" value="Genomic_DNA"/>
</dbReference>
<dbReference type="AlphaFoldDB" id="A0A1F6MQ91"/>
<evidence type="ECO:0008006" key="3">
    <source>
        <dbReference type="Google" id="ProtNLM"/>
    </source>
</evidence>
<proteinExistence type="predicted"/>
<dbReference type="Pfam" id="PF09424">
    <property type="entry name" value="YqeY"/>
    <property type="match status" value="1"/>
</dbReference>
<dbReference type="InterPro" id="IPR003789">
    <property type="entry name" value="Asn/Gln_tRNA_amidoTrase-B-like"/>
</dbReference>